<dbReference type="OrthoDB" id="8720906at2"/>
<organism evidence="1 2">
    <name type="scientific">Cupriavidus metallidurans</name>
    <dbReference type="NCBI Taxonomy" id="119219"/>
    <lineage>
        <taxon>Bacteria</taxon>
        <taxon>Pseudomonadati</taxon>
        <taxon>Pseudomonadota</taxon>
        <taxon>Betaproteobacteria</taxon>
        <taxon>Burkholderiales</taxon>
        <taxon>Burkholderiaceae</taxon>
        <taxon>Cupriavidus</taxon>
    </lineage>
</organism>
<protein>
    <submittedName>
        <fullName evidence="1">DUF2917 domain-containing protein</fullName>
    </submittedName>
</protein>
<dbReference type="AlphaFoldDB" id="A0A482IKE7"/>
<gene>
    <name evidence="1" type="ORF">DDF84_001070</name>
</gene>
<dbReference type="Gene3D" id="2.60.120.10">
    <property type="entry name" value="Jelly Rolls"/>
    <property type="match status" value="1"/>
</dbReference>
<evidence type="ECO:0000313" key="2">
    <source>
        <dbReference type="Proteomes" id="UP000253772"/>
    </source>
</evidence>
<dbReference type="RefSeq" id="WP_017514975.1">
    <property type="nucleotide sequence ID" value="NZ_CP037900.1"/>
</dbReference>
<dbReference type="EMBL" id="CP037900">
    <property type="protein sequence ID" value="QBP08426.1"/>
    <property type="molecule type" value="Genomic_DNA"/>
</dbReference>
<dbReference type="SUPFAM" id="SSF51182">
    <property type="entry name" value="RmlC-like cupins"/>
    <property type="match status" value="1"/>
</dbReference>
<evidence type="ECO:0000313" key="1">
    <source>
        <dbReference type="EMBL" id="QBP08426.1"/>
    </source>
</evidence>
<reference evidence="1 2" key="1">
    <citation type="submission" date="2019-03" db="EMBL/GenBank/DDBJ databases">
        <title>Comparative insights into the high quality Complete genome sequence of highly metal resistant Cupriavidus metallidurans strain BS1 isolated from a gold-copper mine.</title>
        <authorList>
            <person name="Mazhar H.S."/>
            <person name="Rensing C."/>
        </authorList>
    </citation>
    <scope>NUCLEOTIDE SEQUENCE [LARGE SCALE GENOMIC DNA]</scope>
    <source>
        <strain evidence="1 2">BS1</strain>
    </source>
</reference>
<dbReference type="Pfam" id="PF11142">
    <property type="entry name" value="DUF2917"/>
    <property type="match status" value="1"/>
</dbReference>
<dbReference type="InterPro" id="IPR011051">
    <property type="entry name" value="RmlC_Cupin_sf"/>
</dbReference>
<name>A0A482IKE7_9BURK</name>
<proteinExistence type="predicted"/>
<accession>A0A482IKE7</accession>
<dbReference type="Proteomes" id="UP000253772">
    <property type="component" value="Chromosome c1"/>
</dbReference>
<sequence>MRELRTFELEEPDQPVTWRARHGHSVTALEGRLWLTMEGHLADIWLQPGDVMTLPEGARVWLSGDAPGSRFLLTESPAPWSLRRAVFITRQLARRWAEHKTAAFGDCPRISA</sequence>
<dbReference type="InterPro" id="IPR014710">
    <property type="entry name" value="RmlC-like_jellyroll"/>
</dbReference>
<dbReference type="InterPro" id="IPR021317">
    <property type="entry name" value="DUF2917"/>
</dbReference>